<dbReference type="InterPro" id="IPR052155">
    <property type="entry name" value="Biofilm_reg_signaling"/>
</dbReference>
<dbReference type="InterPro" id="IPR013767">
    <property type="entry name" value="PAS_fold"/>
</dbReference>
<feature type="domain" description="PAC" evidence="4">
    <location>
        <begin position="394"/>
        <end position="445"/>
    </location>
</feature>
<dbReference type="InterPro" id="IPR000700">
    <property type="entry name" value="PAS-assoc_C"/>
</dbReference>
<dbReference type="PANTHER" id="PTHR44757:SF2">
    <property type="entry name" value="BIOFILM ARCHITECTURE MAINTENANCE PROTEIN MBAA"/>
    <property type="match status" value="1"/>
</dbReference>
<dbReference type="NCBIfam" id="TIGR00229">
    <property type="entry name" value="sensory_box"/>
    <property type="match status" value="1"/>
</dbReference>
<feature type="transmembrane region" description="Helical" evidence="2">
    <location>
        <begin position="37"/>
        <end position="55"/>
    </location>
</feature>
<protein>
    <submittedName>
        <fullName evidence="6">Diguanylate cyclase</fullName>
        <ecNumber evidence="6">2.7.7.65</ecNumber>
    </submittedName>
</protein>
<proteinExistence type="predicted"/>
<reference evidence="7" key="1">
    <citation type="submission" date="2023-05" db="EMBL/GenBank/DDBJ databases">
        <title>Draft genome of Pseudofrankia sp. BMG5.37.</title>
        <authorList>
            <person name="Gtari M."/>
            <person name="Ghodhbane F."/>
            <person name="Sbissi I."/>
        </authorList>
    </citation>
    <scope>NUCLEOTIDE SEQUENCE [LARGE SCALE GENOMIC DNA]</scope>
    <source>
        <strain evidence="7">BMG 814</strain>
    </source>
</reference>
<dbReference type="InterPro" id="IPR000160">
    <property type="entry name" value="GGDEF_dom"/>
</dbReference>
<dbReference type="InterPro" id="IPR043128">
    <property type="entry name" value="Rev_trsase/Diguanyl_cyclase"/>
</dbReference>
<feature type="coiled-coil region" evidence="1">
    <location>
        <begin position="300"/>
        <end position="327"/>
    </location>
</feature>
<dbReference type="PANTHER" id="PTHR44757">
    <property type="entry name" value="DIGUANYLATE CYCLASE DGCP"/>
    <property type="match status" value="1"/>
</dbReference>
<comment type="caution">
    <text evidence="6">The sequence shown here is derived from an EMBL/GenBank/DDBJ whole genome shotgun (WGS) entry which is preliminary data.</text>
</comment>
<keyword evidence="6" id="KW-0808">Transferase</keyword>
<evidence type="ECO:0000256" key="1">
    <source>
        <dbReference type="SAM" id="Coils"/>
    </source>
</evidence>
<dbReference type="PROSITE" id="PS50113">
    <property type="entry name" value="PAC"/>
    <property type="match status" value="1"/>
</dbReference>
<keyword evidence="6" id="KW-0548">Nucleotidyltransferase</keyword>
<keyword evidence="1" id="KW-0175">Coiled coil</keyword>
<gene>
    <name evidence="6" type="ORF">QOZ88_19195</name>
</gene>
<feature type="transmembrane region" description="Helical" evidence="2">
    <location>
        <begin position="254"/>
        <end position="274"/>
    </location>
</feature>
<feature type="transmembrane region" description="Helical" evidence="2">
    <location>
        <begin position="280"/>
        <end position="301"/>
    </location>
</feature>
<evidence type="ECO:0000259" key="5">
    <source>
        <dbReference type="PROSITE" id="PS50887"/>
    </source>
</evidence>
<feature type="transmembrane region" description="Helical" evidence="2">
    <location>
        <begin position="130"/>
        <end position="149"/>
    </location>
</feature>
<dbReference type="SUPFAM" id="SSF55785">
    <property type="entry name" value="PYP-like sensor domain (PAS domain)"/>
    <property type="match status" value="1"/>
</dbReference>
<dbReference type="GO" id="GO:0052621">
    <property type="term" value="F:diguanylate cyclase activity"/>
    <property type="evidence" value="ECO:0007669"/>
    <property type="project" value="UniProtKB-EC"/>
</dbReference>
<keyword evidence="7" id="KW-1185">Reference proteome</keyword>
<dbReference type="SMART" id="SM00091">
    <property type="entry name" value="PAS"/>
    <property type="match status" value="1"/>
</dbReference>
<evidence type="ECO:0000313" key="7">
    <source>
        <dbReference type="Proteomes" id="UP001233673"/>
    </source>
</evidence>
<evidence type="ECO:0000259" key="3">
    <source>
        <dbReference type="PROSITE" id="PS50112"/>
    </source>
</evidence>
<dbReference type="EMBL" id="JASNFN010000030">
    <property type="protein sequence ID" value="MDP5184766.1"/>
    <property type="molecule type" value="Genomic_DNA"/>
</dbReference>
<dbReference type="Pfam" id="PF00989">
    <property type="entry name" value="PAS"/>
    <property type="match status" value="1"/>
</dbReference>
<dbReference type="PROSITE" id="PS50887">
    <property type="entry name" value="GGDEF"/>
    <property type="match status" value="1"/>
</dbReference>
<dbReference type="EC" id="2.7.7.65" evidence="6"/>
<feature type="transmembrane region" description="Helical" evidence="2">
    <location>
        <begin position="193"/>
        <end position="212"/>
    </location>
</feature>
<dbReference type="RefSeq" id="WP_306001314.1">
    <property type="nucleotide sequence ID" value="NZ_JASNFN010000030.1"/>
</dbReference>
<feature type="transmembrane region" description="Helical" evidence="2">
    <location>
        <begin position="12"/>
        <end position="31"/>
    </location>
</feature>
<dbReference type="Pfam" id="PF00990">
    <property type="entry name" value="GGDEF"/>
    <property type="match status" value="1"/>
</dbReference>
<dbReference type="Gene3D" id="3.30.70.270">
    <property type="match status" value="1"/>
</dbReference>
<dbReference type="SUPFAM" id="SSF55073">
    <property type="entry name" value="Nucleotide cyclase"/>
    <property type="match status" value="1"/>
</dbReference>
<evidence type="ECO:0000256" key="2">
    <source>
        <dbReference type="SAM" id="Phobius"/>
    </source>
</evidence>
<feature type="domain" description="PAS" evidence="3">
    <location>
        <begin position="317"/>
        <end position="387"/>
    </location>
</feature>
<dbReference type="NCBIfam" id="TIGR00254">
    <property type="entry name" value="GGDEF"/>
    <property type="match status" value="1"/>
</dbReference>
<organism evidence="6 7">
    <name type="scientific">Blastococcus carthaginiensis</name>
    <dbReference type="NCBI Taxonomy" id="3050034"/>
    <lineage>
        <taxon>Bacteria</taxon>
        <taxon>Bacillati</taxon>
        <taxon>Actinomycetota</taxon>
        <taxon>Actinomycetes</taxon>
        <taxon>Geodermatophilales</taxon>
        <taxon>Geodermatophilaceae</taxon>
        <taxon>Blastococcus</taxon>
    </lineage>
</organism>
<dbReference type="CDD" id="cd01949">
    <property type="entry name" value="GGDEF"/>
    <property type="match status" value="1"/>
</dbReference>
<dbReference type="InterPro" id="IPR000014">
    <property type="entry name" value="PAS"/>
</dbReference>
<dbReference type="PROSITE" id="PS50112">
    <property type="entry name" value="PAS"/>
    <property type="match status" value="1"/>
</dbReference>
<sequence length="613" mass="62845">MTGPYAPTARAAWMHAALVVLAIALVVTVVPDGPWRPAAEIVLYGLGLAGVLTALRVHRTPLVVAWFGVAAGLALFALSCVADVAALAGLAPEISAPLESALDVAAYAALAVGAVGVVRGGRRRRDWASWTDTLTLLLAAGLILLAVQGDRHESAGDVIEVSVGTPVLIAVLLIVCVPLALTRGRTATTTALFAAATLAVAAYGGAILTGSAPRGSAVLDPLSLLPLAALCLAGRHPSVTALGPGPAAEGDTTFGRVVAVGAVLLVNPAVLVLWTADHGVIGYALGGGSTLLTGLALWRLAALTRERERARAALAASEARLQILLENAADVIAIVDAAGSVAYMSPAVQSLLGRPPADYVGRDAISLADPRDQPRLQAAVAAAGRSPGGGSGVVDTDIRVQHSSGGTRWVEMRISGRVDAVGIEGWVVNFREVTDRKLFEDELRRQARTDPLTGLLNRTAFNERLVSATADAGPGTSPGVLFVDVDDFKDVNDTLGHAAGDELLLAVAARLSADVRGEDVVARLGGDEFALLLADADGIRLREVADRLLTALRAPVRVGTRTITVTASIGGALGTAGCTAEELLHRADTAMYAAKRTGKDSHALLGAAEDALP</sequence>
<keyword evidence="2" id="KW-1133">Transmembrane helix</keyword>
<feature type="domain" description="GGDEF" evidence="5">
    <location>
        <begin position="476"/>
        <end position="607"/>
    </location>
</feature>
<evidence type="ECO:0000259" key="4">
    <source>
        <dbReference type="PROSITE" id="PS50113"/>
    </source>
</evidence>
<feature type="transmembrane region" description="Helical" evidence="2">
    <location>
        <begin position="161"/>
        <end position="181"/>
    </location>
</feature>
<dbReference type="Proteomes" id="UP001233673">
    <property type="component" value="Unassembled WGS sequence"/>
</dbReference>
<dbReference type="InterPro" id="IPR035965">
    <property type="entry name" value="PAS-like_dom_sf"/>
</dbReference>
<name>A0ABT9IGU2_9ACTN</name>
<feature type="transmembrane region" description="Helical" evidence="2">
    <location>
        <begin position="62"/>
        <end position="88"/>
    </location>
</feature>
<dbReference type="CDD" id="cd00130">
    <property type="entry name" value="PAS"/>
    <property type="match status" value="1"/>
</dbReference>
<keyword evidence="2" id="KW-0472">Membrane</keyword>
<evidence type="ECO:0000313" key="6">
    <source>
        <dbReference type="EMBL" id="MDP5184766.1"/>
    </source>
</evidence>
<dbReference type="SMART" id="SM00267">
    <property type="entry name" value="GGDEF"/>
    <property type="match status" value="1"/>
</dbReference>
<feature type="transmembrane region" description="Helical" evidence="2">
    <location>
        <begin position="100"/>
        <end position="118"/>
    </location>
</feature>
<dbReference type="InterPro" id="IPR029787">
    <property type="entry name" value="Nucleotide_cyclase"/>
</dbReference>
<dbReference type="Gene3D" id="3.30.450.20">
    <property type="entry name" value="PAS domain"/>
    <property type="match status" value="1"/>
</dbReference>
<accession>A0ABT9IGU2</accession>
<keyword evidence="2" id="KW-0812">Transmembrane</keyword>